<name>A0A6G1I5T2_9PEZI</name>
<organism evidence="2 3">
    <name type="scientific">Trichodelitschia bisporula</name>
    <dbReference type="NCBI Taxonomy" id="703511"/>
    <lineage>
        <taxon>Eukaryota</taxon>
        <taxon>Fungi</taxon>
        <taxon>Dikarya</taxon>
        <taxon>Ascomycota</taxon>
        <taxon>Pezizomycotina</taxon>
        <taxon>Dothideomycetes</taxon>
        <taxon>Dothideomycetes incertae sedis</taxon>
        <taxon>Phaeotrichales</taxon>
        <taxon>Phaeotrichaceae</taxon>
        <taxon>Trichodelitschia</taxon>
    </lineage>
</organism>
<proteinExistence type="predicted"/>
<evidence type="ECO:0000313" key="2">
    <source>
        <dbReference type="EMBL" id="KAF2403544.1"/>
    </source>
</evidence>
<feature type="compositionally biased region" description="Polar residues" evidence="1">
    <location>
        <begin position="125"/>
        <end position="139"/>
    </location>
</feature>
<feature type="compositionally biased region" description="Basic and acidic residues" evidence="1">
    <location>
        <begin position="106"/>
        <end position="118"/>
    </location>
</feature>
<feature type="region of interest" description="Disordered" evidence="1">
    <location>
        <begin position="106"/>
        <end position="184"/>
    </location>
</feature>
<gene>
    <name evidence="2" type="ORF">EJ06DRAFT_282443</name>
</gene>
<reference evidence="2" key="1">
    <citation type="journal article" date="2020" name="Stud. Mycol.">
        <title>101 Dothideomycetes genomes: a test case for predicting lifestyles and emergence of pathogens.</title>
        <authorList>
            <person name="Haridas S."/>
            <person name="Albert R."/>
            <person name="Binder M."/>
            <person name="Bloem J."/>
            <person name="Labutti K."/>
            <person name="Salamov A."/>
            <person name="Andreopoulos B."/>
            <person name="Baker S."/>
            <person name="Barry K."/>
            <person name="Bills G."/>
            <person name="Bluhm B."/>
            <person name="Cannon C."/>
            <person name="Castanera R."/>
            <person name="Culley D."/>
            <person name="Daum C."/>
            <person name="Ezra D."/>
            <person name="Gonzalez J."/>
            <person name="Henrissat B."/>
            <person name="Kuo A."/>
            <person name="Liang C."/>
            <person name="Lipzen A."/>
            <person name="Lutzoni F."/>
            <person name="Magnuson J."/>
            <person name="Mondo S."/>
            <person name="Nolan M."/>
            <person name="Ohm R."/>
            <person name="Pangilinan J."/>
            <person name="Park H.-J."/>
            <person name="Ramirez L."/>
            <person name="Alfaro M."/>
            <person name="Sun H."/>
            <person name="Tritt A."/>
            <person name="Yoshinaga Y."/>
            <person name="Zwiers L.-H."/>
            <person name="Turgeon B."/>
            <person name="Goodwin S."/>
            <person name="Spatafora J."/>
            <person name="Crous P."/>
            <person name="Grigoriev I."/>
        </authorList>
    </citation>
    <scope>NUCLEOTIDE SEQUENCE</scope>
    <source>
        <strain evidence="2">CBS 262.69</strain>
    </source>
</reference>
<sequence length="210" mass="23668">MPPENDPVSFSQSAFDREVRKQYNMVHLLIGQDEKARDVTYKAGYLIDFPRTINSLVKYEDRVWQAEVFAAILSQQPYFSVPETTKIRPFASVCSFEKFQAFMEEQKDSEDPIDKYMRPGESGDEQTTLGQPPTGPQGSKTREPTVVEEVKPKAASSTLDTESRSKSLPLQALGSGEQAPTKAMRHRISMPRFRFFGRRLHSAPAEGMAA</sequence>
<feature type="compositionally biased region" description="Basic and acidic residues" evidence="1">
    <location>
        <begin position="140"/>
        <end position="152"/>
    </location>
</feature>
<dbReference type="EMBL" id="ML996689">
    <property type="protein sequence ID" value="KAF2403544.1"/>
    <property type="molecule type" value="Genomic_DNA"/>
</dbReference>
<keyword evidence="3" id="KW-1185">Reference proteome</keyword>
<dbReference type="AlphaFoldDB" id="A0A6G1I5T2"/>
<protein>
    <submittedName>
        <fullName evidence="2">Uncharacterized protein</fullName>
    </submittedName>
</protein>
<evidence type="ECO:0000313" key="3">
    <source>
        <dbReference type="Proteomes" id="UP000799640"/>
    </source>
</evidence>
<dbReference type="OrthoDB" id="4129906at2759"/>
<evidence type="ECO:0000256" key="1">
    <source>
        <dbReference type="SAM" id="MobiDB-lite"/>
    </source>
</evidence>
<accession>A0A6G1I5T2</accession>
<dbReference type="Proteomes" id="UP000799640">
    <property type="component" value="Unassembled WGS sequence"/>
</dbReference>